<accession>A0A183LDU2</accession>
<evidence type="ECO:0000313" key="2">
    <source>
        <dbReference type="Proteomes" id="UP000277204"/>
    </source>
</evidence>
<name>A0A183LDU2_9TREM</name>
<proteinExistence type="predicted"/>
<gene>
    <name evidence="1" type="ORF">SMRZ_LOCUS1967</name>
</gene>
<protein>
    <submittedName>
        <fullName evidence="1">Uncharacterized protein</fullName>
    </submittedName>
</protein>
<keyword evidence="2" id="KW-1185">Reference proteome</keyword>
<sequence length="54" mass="5714">MVVGGNQQETLDPGFVLLGTRQQGVPVILSEVVLPGGFDLVSPSFTVRDVTTEL</sequence>
<dbReference type="EMBL" id="UZAI01000480">
    <property type="protein sequence ID" value="VDO53470.1"/>
    <property type="molecule type" value="Genomic_DNA"/>
</dbReference>
<dbReference type="Proteomes" id="UP000277204">
    <property type="component" value="Unassembled WGS sequence"/>
</dbReference>
<organism evidence="1 2">
    <name type="scientific">Schistosoma margrebowiei</name>
    <dbReference type="NCBI Taxonomy" id="48269"/>
    <lineage>
        <taxon>Eukaryota</taxon>
        <taxon>Metazoa</taxon>
        <taxon>Spiralia</taxon>
        <taxon>Lophotrochozoa</taxon>
        <taxon>Platyhelminthes</taxon>
        <taxon>Trematoda</taxon>
        <taxon>Digenea</taxon>
        <taxon>Strigeidida</taxon>
        <taxon>Schistosomatoidea</taxon>
        <taxon>Schistosomatidae</taxon>
        <taxon>Schistosoma</taxon>
    </lineage>
</organism>
<reference evidence="1 2" key="1">
    <citation type="submission" date="2018-11" db="EMBL/GenBank/DDBJ databases">
        <authorList>
            <consortium name="Pathogen Informatics"/>
        </authorList>
    </citation>
    <scope>NUCLEOTIDE SEQUENCE [LARGE SCALE GENOMIC DNA]</scope>
    <source>
        <strain evidence="1 2">Zambia</strain>
    </source>
</reference>
<dbReference type="AlphaFoldDB" id="A0A183LDU2"/>
<feature type="non-terminal residue" evidence="1">
    <location>
        <position position="54"/>
    </location>
</feature>
<evidence type="ECO:0000313" key="1">
    <source>
        <dbReference type="EMBL" id="VDO53470.1"/>
    </source>
</evidence>